<evidence type="ECO:0000256" key="4">
    <source>
        <dbReference type="ARBA" id="ARBA00022833"/>
    </source>
</evidence>
<dbReference type="Proteomes" id="UP000594261">
    <property type="component" value="Chromosome 4"/>
</dbReference>
<dbReference type="EnsemblPlants" id="QL04p030567:mrna">
    <property type="protein sequence ID" value="QL04p030567:mrna"/>
    <property type="gene ID" value="QL04p030567"/>
</dbReference>
<keyword evidence="7" id="KW-0539">Nucleus</keyword>
<evidence type="ECO:0000256" key="7">
    <source>
        <dbReference type="ARBA" id="ARBA00023242"/>
    </source>
</evidence>
<name>A0A7N2LDT6_QUELO</name>
<dbReference type="AlphaFoldDB" id="A0A7N2LDT6"/>
<reference evidence="10 11" key="1">
    <citation type="journal article" date="2016" name="G3 (Bethesda)">
        <title>First Draft Assembly and Annotation of the Genome of a California Endemic Oak Quercus lobata Nee (Fagaceae).</title>
        <authorList>
            <person name="Sork V.L."/>
            <person name="Fitz-Gibbon S.T."/>
            <person name="Puiu D."/>
            <person name="Crepeau M."/>
            <person name="Gugger P.F."/>
            <person name="Sherman R."/>
            <person name="Stevens K."/>
            <person name="Langley C.H."/>
            <person name="Pellegrini M."/>
            <person name="Salzberg S.L."/>
        </authorList>
    </citation>
    <scope>NUCLEOTIDE SEQUENCE [LARGE SCALE GENOMIC DNA]</scope>
    <source>
        <strain evidence="10 11">cv. SW786</strain>
    </source>
</reference>
<evidence type="ECO:0000256" key="2">
    <source>
        <dbReference type="ARBA" id="ARBA00022723"/>
    </source>
</evidence>
<evidence type="ECO:0000259" key="9">
    <source>
        <dbReference type="SMART" id="SM00547"/>
    </source>
</evidence>
<evidence type="ECO:0000313" key="10">
    <source>
        <dbReference type="EnsemblPlants" id="QL04p030567:mrna"/>
    </source>
</evidence>
<dbReference type="InParanoid" id="A0A7N2LDT6"/>
<dbReference type="GO" id="GO:0005634">
    <property type="term" value="C:nucleus"/>
    <property type="evidence" value="ECO:0007669"/>
    <property type="project" value="UniProtKB-SubCell"/>
</dbReference>
<dbReference type="EMBL" id="LRBV02000004">
    <property type="status" value="NOT_ANNOTATED_CDS"/>
    <property type="molecule type" value="Genomic_DNA"/>
</dbReference>
<dbReference type="InterPro" id="IPR036443">
    <property type="entry name" value="Znf_RanBP2_sf"/>
</dbReference>
<dbReference type="InterPro" id="IPR001876">
    <property type="entry name" value="Znf_RanBP2"/>
</dbReference>
<dbReference type="Pfam" id="PF00641">
    <property type="entry name" value="Zn_ribbon_RanBP"/>
    <property type="match status" value="2"/>
</dbReference>
<dbReference type="Gramene" id="QL04p030567:mrna">
    <property type="protein sequence ID" value="QL04p030567:mrna"/>
    <property type="gene ID" value="QL04p030567"/>
</dbReference>
<evidence type="ECO:0000256" key="5">
    <source>
        <dbReference type="ARBA" id="ARBA00023015"/>
    </source>
</evidence>
<evidence type="ECO:0000256" key="1">
    <source>
        <dbReference type="ARBA" id="ARBA00004123"/>
    </source>
</evidence>
<dbReference type="Gene3D" id="4.10.1060.10">
    <property type="entry name" value="Zinc finger, RanBP2-type"/>
    <property type="match status" value="2"/>
</dbReference>
<dbReference type="SMART" id="SM00547">
    <property type="entry name" value="ZnF_RBZ"/>
    <property type="match status" value="2"/>
</dbReference>
<feature type="region of interest" description="SAW" evidence="8">
    <location>
        <begin position="63"/>
        <end position="138"/>
    </location>
</feature>
<accession>A0A7N2LDT6</accession>
<dbReference type="Pfam" id="PF03514">
    <property type="entry name" value="GRAS"/>
    <property type="match status" value="1"/>
</dbReference>
<evidence type="ECO:0000256" key="3">
    <source>
        <dbReference type="ARBA" id="ARBA00022771"/>
    </source>
</evidence>
<protein>
    <recommendedName>
        <fullName evidence="9">RanBP2-type domain-containing protein</fullName>
    </recommendedName>
</protein>
<dbReference type="PANTHER" id="PTHR31636">
    <property type="entry name" value="OSJNBA0084A10.13 PROTEIN-RELATED"/>
    <property type="match status" value="1"/>
</dbReference>
<proteinExistence type="inferred from homology"/>
<reference evidence="10" key="2">
    <citation type="submission" date="2021-01" db="UniProtKB">
        <authorList>
            <consortium name="EnsemblPlants"/>
        </authorList>
    </citation>
    <scope>IDENTIFICATION</scope>
</reference>
<comment type="subcellular location">
    <subcellularLocation>
        <location evidence="1">Nucleus</location>
    </subcellularLocation>
</comment>
<keyword evidence="6" id="KW-0804">Transcription</keyword>
<comment type="caution">
    <text evidence="8">Lacks conserved residue(s) required for the propagation of feature annotation.</text>
</comment>
<feature type="domain" description="RanBP2-type" evidence="9">
    <location>
        <begin position="262"/>
        <end position="288"/>
    </location>
</feature>
<dbReference type="GO" id="GO:0008270">
    <property type="term" value="F:zinc ion binding"/>
    <property type="evidence" value="ECO:0007669"/>
    <property type="project" value="UniProtKB-KW"/>
</dbReference>
<evidence type="ECO:0000256" key="6">
    <source>
        <dbReference type="ARBA" id="ARBA00023163"/>
    </source>
</evidence>
<dbReference type="PROSITE" id="PS50985">
    <property type="entry name" value="GRAS"/>
    <property type="match status" value="1"/>
</dbReference>
<evidence type="ECO:0000256" key="8">
    <source>
        <dbReference type="PROSITE-ProRule" id="PRU01191"/>
    </source>
</evidence>
<keyword evidence="3" id="KW-0863">Zinc-finger</keyword>
<organism evidence="10 11">
    <name type="scientific">Quercus lobata</name>
    <name type="common">Valley oak</name>
    <dbReference type="NCBI Taxonomy" id="97700"/>
    <lineage>
        <taxon>Eukaryota</taxon>
        <taxon>Viridiplantae</taxon>
        <taxon>Streptophyta</taxon>
        <taxon>Embryophyta</taxon>
        <taxon>Tracheophyta</taxon>
        <taxon>Spermatophyta</taxon>
        <taxon>Magnoliopsida</taxon>
        <taxon>eudicotyledons</taxon>
        <taxon>Gunneridae</taxon>
        <taxon>Pentapetalae</taxon>
        <taxon>rosids</taxon>
        <taxon>fabids</taxon>
        <taxon>Fagales</taxon>
        <taxon>Fagaceae</taxon>
        <taxon>Quercus</taxon>
    </lineage>
</organism>
<keyword evidence="2" id="KW-0479">Metal-binding</keyword>
<sequence>MKPEIVTVVEQEANHNGPVFLDRFTESLHYYSTMFDSLEGSVNSGDNVMSEVYLGKQICNVVACEGTDQVERHEMLTQWRTRMRSAGFAPVHLGSNAFKQASMLLALFSAPISPYNAPPPFYYGGVGAPPLPYGLSGRYGSPVPHSGLHYDYGLPSGAHGPYGHLPTFPPGGYGGMPYSPGPAVNGYGFGFQRPPWAGGVLPDNPASRKRRGGPDGVHEGDWICPKCDNVNFAFRTTCNIKKCGAPRPSSGPNQSNSSAPEGCWSCSKCGNLNYPFRTVCNRKDCGNERPNTGN</sequence>
<keyword evidence="4" id="KW-0862">Zinc</keyword>
<feature type="domain" description="RanBP2-type" evidence="9">
    <location>
        <begin position="220"/>
        <end position="246"/>
    </location>
</feature>
<keyword evidence="5" id="KW-0805">Transcription regulation</keyword>
<keyword evidence="11" id="KW-1185">Reference proteome</keyword>
<dbReference type="InterPro" id="IPR005202">
    <property type="entry name" value="TF_GRAS"/>
</dbReference>
<comment type="similarity">
    <text evidence="8">Belongs to the GRAS family.</text>
</comment>
<evidence type="ECO:0000313" key="11">
    <source>
        <dbReference type="Proteomes" id="UP000594261"/>
    </source>
</evidence>
<dbReference type="SUPFAM" id="SSF90209">
    <property type="entry name" value="Ran binding protein zinc finger-like"/>
    <property type="match status" value="2"/>
</dbReference>